<accession>A0AAV0ARB8</accession>
<name>A0AAV0ARB8_PHAPC</name>
<evidence type="ECO:0000256" key="2">
    <source>
        <dbReference type="SAM" id="SignalP"/>
    </source>
</evidence>
<keyword evidence="2" id="KW-0732">Signal</keyword>
<gene>
    <name evidence="3" type="ORF">PPACK8108_LOCUS5300</name>
</gene>
<feature type="region of interest" description="Disordered" evidence="1">
    <location>
        <begin position="109"/>
        <end position="128"/>
    </location>
</feature>
<comment type="caution">
    <text evidence="3">The sequence shown here is derived from an EMBL/GenBank/DDBJ whole genome shotgun (WGS) entry which is preliminary data.</text>
</comment>
<organism evidence="3 4">
    <name type="scientific">Phakopsora pachyrhizi</name>
    <name type="common">Asian soybean rust disease fungus</name>
    <dbReference type="NCBI Taxonomy" id="170000"/>
    <lineage>
        <taxon>Eukaryota</taxon>
        <taxon>Fungi</taxon>
        <taxon>Dikarya</taxon>
        <taxon>Basidiomycota</taxon>
        <taxon>Pucciniomycotina</taxon>
        <taxon>Pucciniomycetes</taxon>
        <taxon>Pucciniales</taxon>
        <taxon>Phakopsoraceae</taxon>
        <taxon>Phakopsora</taxon>
    </lineage>
</organism>
<feature type="signal peptide" evidence="2">
    <location>
        <begin position="1"/>
        <end position="21"/>
    </location>
</feature>
<sequence>MALVSSAIISYLILCTSYSQGTRETIDFFFRAEPQIQAEFDRATTSPGPLVLFETPERNWLSLGSSTSGDQPKAKTVEKSTEINYLSSNEKGEPSYYLGKDSVQRQELNEQINSRTSKNSKYKNRATEVSSNTIPQWPTWSEENELRQIGTESRIIGQSAQTKPSGSTLPRENFRLFKIAGPSITAAESTAYPNSQSGILNYSPKLSTYWGLKSGEIYPAFQIYDPRTFHSSEKNMHEMDFSLQLSAPQDKNHFRTVDTAIMPLERMGEQTSQELDNSSDLRSEMQNRFKKVNLDLSRAPLIHESNHLSASCDTEQVLNDEVRGAINGFKNNQRKGKRNNSIAHEALPKNKKNKTFDTELSESVFKHEGNNEGVVIIPHNVITFEDALMELINPEEPLIRSDLFKIYLLRAEKIKENQKKNIVTNVINLIEERYSIIKKEYFYVTDFEVRKFLTVKIYQGLKLNPHLNQKNQSQSFERTFLTEIRAKIEAINFENLVKHFVEVNRLNSFSNLKGNQTFGFQLRRNSYIEKLFLVHSIMVNKIFCGESKDESFIARQKDSIEFYDSVFKKIKVDKSGNSFMSTDTFSKIDEPLRKKIGLDKKIISFNNCSFDLRQNQERAQFRMAWILIELWLAFCRPHLYNQLNHGNIIRSSFKPFLNTLIKINWLIFQ</sequence>
<reference evidence="3" key="1">
    <citation type="submission" date="2022-06" db="EMBL/GenBank/DDBJ databases">
        <authorList>
            <consortium name="SYNGENTA / RWTH Aachen University"/>
        </authorList>
    </citation>
    <scope>NUCLEOTIDE SEQUENCE</scope>
</reference>
<keyword evidence="4" id="KW-1185">Reference proteome</keyword>
<feature type="chain" id="PRO_5043784831" evidence="2">
    <location>
        <begin position="22"/>
        <end position="669"/>
    </location>
</feature>
<dbReference type="AlphaFoldDB" id="A0AAV0ARB8"/>
<evidence type="ECO:0000313" key="3">
    <source>
        <dbReference type="EMBL" id="CAH7670570.1"/>
    </source>
</evidence>
<dbReference type="Proteomes" id="UP001153365">
    <property type="component" value="Unassembled WGS sequence"/>
</dbReference>
<evidence type="ECO:0000313" key="4">
    <source>
        <dbReference type="Proteomes" id="UP001153365"/>
    </source>
</evidence>
<proteinExistence type="predicted"/>
<dbReference type="EMBL" id="CALTRL010001022">
    <property type="protein sequence ID" value="CAH7670570.1"/>
    <property type="molecule type" value="Genomic_DNA"/>
</dbReference>
<evidence type="ECO:0000256" key="1">
    <source>
        <dbReference type="SAM" id="MobiDB-lite"/>
    </source>
</evidence>
<protein>
    <submittedName>
        <fullName evidence="3">Expressed protein</fullName>
    </submittedName>
</protein>